<reference evidence="1 2" key="1">
    <citation type="submission" date="2024-07" db="EMBL/GenBank/DDBJ databases">
        <title>Genomic Encyclopedia of Type Strains, Phase V (KMG-V): Genome sequencing to study the core and pangenomes of soil and plant-associated prokaryotes.</title>
        <authorList>
            <person name="Whitman W."/>
        </authorList>
    </citation>
    <scope>NUCLEOTIDE SEQUENCE [LARGE SCALE GENOMIC DNA]</scope>
    <source>
        <strain evidence="1 2">USDA 152</strain>
    </source>
</reference>
<keyword evidence="2" id="KW-1185">Reference proteome</keyword>
<protein>
    <submittedName>
        <fullName evidence="1">DnaJ-class molecular chaperone</fullName>
    </submittedName>
</protein>
<dbReference type="SUPFAM" id="SSF57938">
    <property type="entry name" value="DnaJ/Hsp40 cysteine-rich domain"/>
    <property type="match status" value="1"/>
</dbReference>
<dbReference type="RefSeq" id="WP_154694136.1">
    <property type="nucleotide sequence ID" value="NZ_AP021854.1"/>
</dbReference>
<gene>
    <name evidence="1" type="ORF">ABIG07_007669</name>
</gene>
<dbReference type="GeneID" id="92967898"/>
<evidence type="ECO:0000313" key="2">
    <source>
        <dbReference type="Proteomes" id="UP001565369"/>
    </source>
</evidence>
<accession>A0ABV4G4B0</accession>
<organism evidence="1 2">
    <name type="scientific">Bradyrhizobium ottawaense</name>
    <dbReference type="NCBI Taxonomy" id="931866"/>
    <lineage>
        <taxon>Bacteria</taxon>
        <taxon>Pseudomonadati</taxon>
        <taxon>Pseudomonadota</taxon>
        <taxon>Alphaproteobacteria</taxon>
        <taxon>Hyphomicrobiales</taxon>
        <taxon>Nitrobacteraceae</taxon>
        <taxon>Bradyrhizobium</taxon>
    </lineage>
</organism>
<dbReference type="Proteomes" id="UP001565369">
    <property type="component" value="Unassembled WGS sequence"/>
</dbReference>
<comment type="caution">
    <text evidence="1">The sequence shown here is derived from an EMBL/GenBank/DDBJ whole genome shotgun (WGS) entry which is preliminary data.</text>
</comment>
<proteinExistence type="predicted"/>
<dbReference type="EMBL" id="JBGBZJ010000003">
    <property type="protein sequence ID" value="MEY9458721.1"/>
    <property type="molecule type" value="Genomic_DNA"/>
</dbReference>
<dbReference type="Gene3D" id="6.20.20.10">
    <property type="match status" value="1"/>
</dbReference>
<name>A0ABV4G4B0_9BRAD</name>
<evidence type="ECO:0000313" key="1">
    <source>
        <dbReference type="EMBL" id="MEY9458721.1"/>
    </source>
</evidence>
<sequence length="49" mass="5170">MAPKIKERTCPACSGTGFPLSIKAASPGRKVYPVKCEACEGKGKITETE</sequence>
<dbReference type="InterPro" id="IPR036410">
    <property type="entry name" value="HSP_DnaJ_Cys-rich_dom_sf"/>
</dbReference>